<keyword evidence="2" id="KW-1185">Reference proteome</keyword>
<evidence type="ECO:0000313" key="1">
    <source>
        <dbReference type="EMBL" id="VBB06574.1"/>
    </source>
</evidence>
<dbReference type="Proteomes" id="UP000277811">
    <property type="component" value="Unassembled WGS sequence"/>
</dbReference>
<evidence type="ECO:0000313" key="2">
    <source>
        <dbReference type="Proteomes" id="UP000277811"/>
    </source>
</evidence>
<proteinExistence type="predicted"/>
<dbReference type="AlphaFoldDB" id="A0A498R541"/>
<dbReference type="EMBL" id="UPPP01000065">
    <property type="protein sequence ID" value="VBB06574.1"/>
    <property type="molecule type" value="Genomic_DNA"/>
</dbReference>
<name>A0A498R541_9FIRM</name>
<reference evidence="1 2" key="1">
    <citation type="submission" date="2018-06" db="EMBL/GenBank/DDBJ databases">
        <authorList>
            <person name="Strepis N."/>
        </authorList>
    </citation>
    <scope>NUCLEOTIDE SEQUENCE [LARGE SCALE GENOMIC DNA]</scope>
    <source>
        <strain evidence="1">LUCI</strain>
    </source>
</reference>
<accession>A0A498R541</accession>
<protein>
    <submittedName>
        <fullName evidence="1">Uncharacterized protein</fullName>
    </submittedName>
</protein>
<gene>
    <name evidence="1" type="ORF">LUCI_1810</name>
</gene>
<sequence>MKYGYCPKCGYPQHLCKCHLYHEPGMNWGEMSGYPEMKCKKEMCPPPIQCHIPECKPEKECVKTLKYVFKLYKTCKFHMCMICPVCGHEFDYNRHHGVCPKCMMHTDDPPDDM</sequence>
<organism evidence="1 2">
    <name type="scientific">Lucifera butyrica</name>
    <dbReference type="NCBI Taxonomy" id="1351585"/>
    <lineage>
        <taxon>Bacteria</taxon>
        <taxon>Bacillati</taxon>
        <taxon>Bacillota</taxon>
        <taxon>Negativicutes</taxon>
        <taxon>Veillonellales</taxon>
        <taxon>Veillonellaceae</taxon>
        <taxon>Lucifera</taxon>
    </lineage>
</organism>